<keyword evidence="3" id="KW-1185">Reference proteome</keyword>
<comment type="caution">
    <text evidence="2">The sequence shown here is derived from an EMBL/GenBank/DDBJ whole genome shotgun (WGS) entry which is preliminary data.</text>
</comment>
<evidence type="ECO:0000259" key="1">
    <source>
        <dbReference type="Pfam" id="PF00534"/>
    </source>
</evidence>
<proteinExistence type="predicted"/>
<dbReference type="RefSeq" id="WP_376886717.1">
    <property type="nucleotide sequence ID" value="NZ_JBHUHR010000038.1"/>
</dbReference>
<evidence type="ECO:0000313" key="3">
    <source>
        <dbReference type="Proteomes" id="UP001597361"/>
    </source>
</evidence>
<reference evidence="3" key="1">
    <citation type="journal article" date="2019" name="Int. J. Syst. Evol. Microbiol.">
        <title>The Global Catalogue of Microorganisms (GCM) 10K type strain sequencing project: providing services to taxonomists for standard genome sequencing and annotation.</title>
        <authorList>
            <consortium name="The Broad Institute Genomics Platform"/>
            <consortium name="The Broad Institute Genome Sequencing Center for Infectious Disease"/>
            <person name="Wu L."/>
            <person name="Ma J."/>
        </authorList>
    </citation>
    <scope>NUCLEOTIDE SEQUENCE [LARGE SCALE GENOMIC DNA]</scope>
    <source>
        <strain evidence="3">CGMCC 1.15180</strain>
    </source>
</reference>
<dbReference type="InterPro" id="IPR001296">
    <property type="entry name" value="Glyco_trans_1"/>
</dbReference>
<sequence>MKKIDKKILFILHLPPPIHGAALMGKFLKESELINSSFNCSYVNLGVSENLNEIGQGNLKKIPRFLEIIKNVLIAIYRNKPDLVYMTPTSKGFGFYKDALLAIVIRLLKIDLVYHFHNKGFCENQNRFFYNLIYKLIFKNCKAVLLSKMLYDDIKKYIPEKDLYICPNGIPPTNPIREPTTNNNTVEILFLSNLLIAKGILILLDACKILKANNLDFKCIIIGAEADISALELKNKINELNLSNCVNYLGKKYGEEKFEIMAQADIFVLPTFDEAFPLVNLEAMQFSLPIVTTNVGGIPDMVINEHNGFIVEKENPVELASKIEFLIHNNDSRVKMGINGRKKYETEFTLEIFEKRMKEILIEVVHKNN</sequence>
<keyword evidence="2" id="KW-0808">Transferase</keyword>
<name>A0ABW4VNM9_9BACT</name>
<feature type="domain" description="Glycosyl transferase family 1" evidence="1">
    <location>
        <begin position="180"/>
        <end position="342"/>
    </location>
</feature>
<organism evidence="2 3">
    <name type="scientific">Belliella marina</name>
    <dbReference type="NCBI Taxonomy" id="1644146"/>
    <lineage>
        <taxon>Bacteria</taxon>
        <taxon>Pseudomonadati</taxon>
        <taxon>Bacteroidota</taxon>
        <taxon>Cytophagia</taxon>
        <taxon>Cytophagales</taxon>
        <taxon>Cyclobacteriaceae</taxon>
        <taxon>Belliella</taxon>
    </lineage>
</organism>
<keyword evidence="2" id="KW-0328">Glycosyltransferase</keyword>
<dbReference type="Pfam" id="PF00534">
    <property type="entry name" value="Glycos_transf_1"/>
    <property type="match status" value="1"/>
</dbReference>
<dbReference type="GO" id="GO:0016757">
    <property type="term" value="F:glycosyltransferase activity"/>
    <property type="evidence" value="ECO:0007669"/>
    <property type="project" value="UniProtKB-KW"/>
</dbReference>
<accession>A0ABW4VNM9</accession>
<gene>
    <name evidence="2" type="ORF">ACFSKL_13345</name>
</gene>
<protein>
    <submittedName>
        <fullName evidence="2">Glycosyltransferase</fullName>
        <ecNumber evidence="2">2.4.-.-</ecNumber>
    </submittedName>
</protein>
<dbReference type="EC" id="2.4.-.-" evidence="2"/>
<dbReference type="Gene3D" id="3.40.50.2000">
    <property type="entry name" value="Glycogen Phosphorylase B"/>
    <property type="match status" value="2"/>
</dbReference>
<dbReference type="SUPFAM" id="SSF53756">
    <property type="entry name" value="UDP-Glycosyltransferase/glycogen phosphorylase"/>
    <property type="match status" value="1"/>
</dbReference>
<dbReference type="EMBL" id="JBHUHR010000038">
    <property type="protein sequence ID" value="MFD2035782.1"/>
    <property type="molecule type" value="Genomic_DNA"/>
</dbReference>
<evidence type="ECO:0000313" key="2">
    <source>
        <dbReference type="EMBL" id="MFD2035782.1"/>
    </source>
</evidence>
<dbReference type="Proteomes" id="UP001597361">
    <property type="component" value="Unassembled WGS sequence"/>
</dbReference>
<dbReference type="PANTHER" id="PTHR12526">
    <property type="entry name" value="GLYCOSYLTRANSFERASE"/>
    <property type="match status" value="1"/>
</dbReference>